<dbReference type="InterPro" id="IPR001387">
    <property type="entry name" value="Cro/C1-type_HTH"/>
</dbReference>
<dbReference type="InterPro" id="IPR010982">
    <property type="entry name" value="Lambda_DNA-bd_dom_sf"/>
</dbReference>
<dbReference type="Pfam" id="PF19054">
    <property type="entry name" value="DUF5753"/>
    <property type="match status" value="1"/>
</dbReference>
<dbReference type="Gene3D" id="1.10.260.40">
    <property type="entry name" value="lambda repressor-like DNA-binding domains"/>
    <property type="match status" value="1"/>
</dbReference>
<dbReference type="SUPFAM" id="SSF47413">
    <property type="entry name" value="lambda repressor-like DNA-binding domains"/>
    <property type="match status" value="1"/>
</dbReference>
<dbReference type="RefSeq" id="WP_167489361.1">
    <property type="nucleotide sequence ID" value="NZ_CP046173.1"/>
</dbReference>
<evidence type="ECO:0000313" key="2">
    <source>
        <dbReference type="EMBL" id="QIS22020.1"/>
    </source>
</evidence>
<protein>
    <submittedName>
        <fullName evidence="2">Helix-turn-helix domain-containing protein</fullName>
    </submittedName>
</protein>
<name>A0A6G9Z9C5_9NOCA</name>
<feature type="domain" description="HTH cro/C1-type" evidence="1">
    <location>
        <begin position="21"/>
        <end position="55"/>
    </location>
</feature>
<dbReference type="CDD" id="cd00093">
    <property type="entry name" value="HTH_XRE"/>
    <property type="match status" value="1"/>
</dbReference>
<accession>A0A6G9Z9C5</accession>
<dbReference type="InterPro" id="IPR043917">
    <property type="entry name" value="DUF5753"/>
</dbReference>
<evidence type="ECO:0000259" key="1">
    <source>
        <dbReference type="PROSITE" id="PS50943"/>
    </source>
</evidence>
<dbReference type="GO" id="GO:0003677">
    <property type="term" value="F:DNA binding"/>
    <property type="evidence" value="ECO:0007669"/>
    <property type="project" value="InterPro"/>
</dbReference>
<dbReference type="SMART" id="SM00530">
    <property type="entry name" value="HTH_XRE"/>
    <property type="match status" value="1"/>
</dbReference>
<evidence type="ECO:0000313" key="3">
    <source>
        <dbReference type="Proteomes" id="UP000500953"/>
    </source>
</evidence>
<dbReference type="EMBL" id="CP046173">
    <property type="protein sequence ID" value="QIS22020.1"/>
    <property type="molecule type" value="Genomic_DNA"/>
</dbReference>
<dbReference type="Pfam" id="PF13560">
    <property type="entry name" value="HTH_31"/>
    <property type="match status" value="1"/>
</dbReference>
<gene>
    <name evidence="2" type="ORF">F6W96_30435</name>
</gene>
<dbReference type="AlphaFoldDB" id="A0A6G9Z9C5"/>
<dbReference type="PROSITE" id="PS50943">
    <property type="entry name" value="HTH_CROC1"/>
    <property type="match status" value="1"/>
</dbReference>
<proteinExistence type="predicted"/>
<sequence length="291" mass="33344">MPRRADLSKTTLPRRQLGRALRDARQEHNLTLEQVADVTGISRATLSRIELGQYEKVRDIEVDYLSRFYCLPDSRIKYLVFLAGKKSSKVVLYQDYQHALLPGYKSYLELESFASEFRAHQQVVVPGLLQTADYARAVGSRYQPTDPEAVDASVETRMQRAKMLTRRHRPLRAEFLIQEAVLYTLVGSGAIMRNQLFHIADMSVRENVTVRVIPFAAGIPTGTLLTPYIILDFADAEPSIVYAEGVMGSVFFEEIEDIKRFCEIHETLRSSALEEQPSRDRIRKIARRYEK</sequence>
<organism evidence="2 3">
    <name type="scientific">Nocardia terpenica</name>
    <dbReference type="NCBI Taxonomy" id="455432"/>
    <lineage>
        <taxon>Bacteria</taxon>
        <taxon>Bacillati</taxon>
        <taxon>Actinomycetota</taxon>
        <taxon>Actinomycetes</taxon>
        <taxon>Mycobacteriales</taxon>
        <taxon>Nocardiaceae</taxon>
        <taxon>Nocardia</taxon>
    </lineage>
</organism>
<reference evidence="2 3" key="1">
    <citation type="journal article" date="2019" name="ACS Chem. Biol.">
        <title>Identification and Mobilization of a Cryptic Antibiotic Biosynthesis Gene Locus from a Human-Pathogenic Nocardia Isolate.</title>
        <authorList>
            <person name="Herisse M."/>
            <person name="Ishida K."/>
            <person name="Porter J.L."/>
            <person name="Howden B."/>
            <person name="Hertweck C."/>
            <person name="Stinear T.P."/>
            <person name="Pidot S.J."/>
        </authorList>
    </citation>
    <scope>NUCLEOTIDE SEQUENCE [LARGE SCALE GENOMIC DNA]</scope>
    <source>
        <strain evidence="2 3">AUSMDU00012715</strain>
    </source>
</reference>
<dbReference type="Proteomes" id="UP000500953">
    <property type="component" value="Chromosome"/>
</dbReference>